<sequence length="62" mass="7256">MAHKIEEIKDFLITFRRKDAKSVNIKKNKNHEIQDLLKPPCKEKAEKLKESQPPGLAMKELK</sequence>
<evidence type="ECO:0000256" key="5">
    <source>
        <dbReference type="ARBA" id="ARBA00035338"/>
    </source>
</evidence>
<dbReference type="Gene3D" id="3.30.720.90">
    <property type="match status" value="1"/>
</dbReference>
<comment type="similarity">
    <text evidence="1 6">Belongs to the eukaryotic ribosomal protein eL38 family.</text>
</comment>
<keyword evidence="3 6" id="KW-0687">Ribonucleoprotein</keyword>
<accession>A0A452GZK9</accession>
<dbReference type="InterPro" id="IPR002675">
    <property type="entry name" value="Ribosomal_eL38"/>
</dbReference>
<dbReference type="PANTHER" id="PTHR10965">
    <property type="entry name" value="60S RIBOSOMAL PROTEIN L38"/>
    <property type="match status" value="1"/>
</dbReference>
<organism evidence="7 8">
    <name type="scientific">Gopherus agassizii</name>
    <name type="common">Agassiz's desert tortoise</name>
    <dbReference type="NCBI Taxonomy" id="38772"/>
    <lineage>
        <taxon>Eukaryota</taxon>
        <taxon>Metazoa</taxon>
        <taxon>Chordata</taxon>
        <taxon>Craniata</taxon>
        <taxon>Vertebrata</taxon>
        <taxon>Euteleostomi</taxon>
        <taxon>Archelosauria</taxon>
        <taxon>Testudinata</taxon>
        <taxon>Testudines</taxon>
        <taxon>Cryptodira</taxon>
        <taxon>Durocryptodira</taxon>
        <taxon>Testudinoidea</taxon>
        <taxon>Testudinidae</taxon>
        <taxon>Gopherus</taxon>
    </lineage>
</organism>
<dbReference type="PANTHER" id="PTHR10965:SF0">
    <property type="entry name" value="LARGE RIBOSOMAL SUBUNIT PROTEIN EL38"/>
    <property type="match status" value="1"/>
</dbReference>
<dbReference type="InterPro" id="IPR038464">
    <property type="entry name" value="Ribosomal_eL38_sf"/>
</dbReference>
<dbReference type="GO" id="GO:0006412">
    <property type="term" value="P:translation"/>
    <property type="evidence" value="ECO:0007669"/>
    <property type="project" value="InterPro"/>
</dbReference>
<evidence type="ECO:0000313" key="7">
    <source>
        <dbReference type="Ensembl" id="ENSGAGP00000007582.1"/>
    </source>
</evidence>
<dbReference type="AlphaFoldDB" id="A0A452GZK9"/>
<dbReference type="Ensembl" id="ENSGAGT00000008752.1">
    <property type="protein sequence ID" value="ENSGAGP00000007582.1"/>
    <property type="gene ID" value="ENSGAGG00000006064.1"/>
</dbReference>
<reference evidence="7" key="2">
    <citation type="submission" date="2025-08" db="UniProtKB">
        <authorList>
            <consortium name="Ensembl"/>
        </authorList>
    </citation>
    <scope>IDENTIFICATION</scope>
</reference>
<dbReference type="Proteomes" id="UP000291020">
    <property type="component" value="Unassembled WGS sequence"/>
</dbReference>
<evidence type="ECO:0000256" key="3">
    <source>
        <dbReference type="ARBA" id="ARBA00023274"/>
    </source>
</evidence>
<proteinExistence type="inferred from homology"/>
<reference evidence="7" key="3">
    <citation type="submission" date="2025-09" db="UniProtKB">
        <authorList>
            <consortium name="Ensembl"/>
        </authorList>
    </citation>
    <scope>IDENTIFICATION</scope>
</reference>
<evidence type="ECO:0000256" key="4">
    <source>
        <dbReference type="ARBA" id="ARBA00035235"/>
    </source>
</evidence>
<dbReference type="STRING" id="38772.ENSGAGP00000007582"/>
<dbReference type="GO" id="GO:0022618">
    <property type="term" value="P:protein-RNA complex assembly"/>
    <property type="evidence" value="ECO:0007669"/>
    <property type="project" value="TreeGrafter"/>
</dbReference>
<reference evidence="8" key="1">
    <citation type="journal article" date="2017" name="PLoS ONE">
        <title>The Agassiz's desert tortoise genome provides a resource for the conservation of a threatened species.</title>
        <authorList>
            <person name="Tollis M."/>
            <person name="DeNardo D.F."/>
            <person name="Cornelius J.A."/>
            <person name="Dolby G.A."/>
            <person name="Edwards T."/>
            <person name="Henen B.T."/>
            <person name="Karl A.E."/>
            <person name="Murphy R.W."/>
            <person name="Kusumi K."/>
        </authorList>
    </citation>
    <scope>NUCLEOTIDE SEQUENCE [LARGE SCALE GENOMIC DNA]</scope>
</reference>
<evidence type="ECO:0000256" key="1">
    <source>
        <dbReference type="ARBA" id="ARBA00007803"/>
    </source>
</evidence>
<dbReference type="GO" id="GO:0003735">
    <property type="term" value="F:structural constituent of ribosome"/>
    <property type="evidence" value="ECO:0007669"/>
    <property type="project" value="InterPro"/>
</dbReference>
<protein>
    <recommendedName>
        <fullName evidence="4">Large ribosomal subunit protein eL38</fullName>
    </recommendedName>
    <alternativeName>
        <fullName evidence="5">60S ribosomal protein L38</fullName>
    </alternativeName>
</protein>
<keyword evidence="2 6" id="KW-0689">Ribosomal protein</keyword>
<keyword evidence="8" id="KW-1185">Reference proteome</keyword>
<evidence type="ECO:0000256" key="6">
    <source>
        <dbReference type="RuleBase" id="RU003445"/>
    </source>
</evidence>
<evidence type="ECO:0000256" key="2">
    <source>
        <dbReference type="ARBA" id="ARBA00022980"/>
    </source>
</evidence>
<evidence type="ECO:0000313" key="8">
    <source>
        <dbReference type="Proteomes" id="UP000291020"/>
    </source>
</evidence>
<name>A0A452GZK9_9SAUR</name>
<dbReference type="Pfam" id="PF01781">
    <property type="entry name" value="Ribosomal_L38e"/>
    <property type="match status" value="1"/>
</dbReference>
<dbReference type="GO" id="GO:0022625">
    <property type="term" value="C:cytosolic large ribosomal subunit"/>
    <property type="evidence" value="ECO:0007669"/>
    <property type="project" value="TreeGrafter"/>
</dbReference>